<keyword evidence="4 5" id="KW-0472">Membrane</keyword>
<dbReference type="InterPro" id="IPR010432">
    <property type="entry name" value="RDD"/>
</dbReference>
<evidence type="ECO:0000256" key="3">
    <source>
        <dbReference type="ARBA" id="ARBA00022989"/>
    </source>
</evidence>
<keyword evidence="8" id="KW-1185">Reference proteome</keyword>
<dbReference type="RefSeq" id="WP_241274005.1">
    <property type="nucleotide sequence ID" value="NZ_JAKZGS010000003.1"/>
</dbReference>
<evidence type="ECO:0000256" key="1">
    <source>
        <dbReference type="ARBA" id="ARBA00004141"/>
    </source>
</evidence>
<evidence type="ECO:0000256" key="2">
    <source>
        <dbReference type="ARBA" id="ARBA00022692"/>
    </source>
</evidence>
<keyword evidence="3 5" id="KW-1133">Transmembrane helix</keyword>
<evidence type="ECO:0000256" key="5">
    <source>
        <dbReference type="SAM" id="Phobius"/>
    </source>
</evidence>
<name>A0ABS9UMT0_9BACT</name>
<comment type="subcellular location">
    <subcellularLocation>
        <location evidence="1">Membrane</location>
        <topology evidence="1">Multi-pass membrane protein</topology>
    </subcellularLocation>
</comment>
<evidence type="ECO:0000259" key="6">
    <source>
        <dbReference type="Pfam" id="PF06271"/>
    </source>
</evidence>
<evidence type="ECO:0000313" key="7">
    <source>
        <dbReference type="EMBL" id="MCH7397495.1"/>
    </source>
</evidence>
<reference evidence="7" key="1">
    <citation type="submission" date="2022-03" db="EMBL/GenBank/DDBJ databases">
        <title>De novo assembled genomes of Belliella spp. (Cyclobacteriaceae) strains.</title>
        <authorList>
            <person name="Szabo A."/>
            <person name="Korponai K."/>
            <person name="Felfoldi T."/>
        </authorList>
    </citation>
    <scope>NUCLEOTIDE SEQUENCE</scope>
    <source>
        <strain evidence="7">DSM 107340</strain>
    </source>
</reference>
<evidence type="ECO:0000313" key="8">
    <source>
        <dbReference type="Proteomes" id="UP001165488"/>
    </source>
</evidence>
<proteinExistence type="predicted"/>
<sequence length="238" mass="26568">MKEFQIKTAQNINIHQNAANVGTRILAYLLDGCFIVLFVILMLFLVSKVKGEGSFNYLFFAVLGLPILLYHLLFESLMDGQSPGKMIMQIRVVKLDGSKAGLGDFLIRWLLRILDISATSGGLAILSILISGKGQRIGDLAAGTTVISEKFVTNLQNTLLVEIPEDYIPKYPQVLSLTDKQVQDIKQIKNEALKSGDFGLIQKLANKTAQLLQITYEEKSMAFLEQVIKDYNYYSQRG</sequence>
<comment type="caution">
    <text evidence="7">The sequence shown here is derived from an EMBL/GenBank/DDBJ whole genome shotgun (WGS) entry which is preliminary data.</text>
</comment>
<feature type="transmembrane region" description="Helical" evidence="5">
    <location>
        <begin position="57"/>
        <end position="74"/>
    </location>
</feature>
<dbReference type="PANTHER" id="PTHR38480">
    <property type="entry name" value="SLR0254 PROTEIN"/>
    <property type="match status" value="1"/>
</dbReference>
<accession>A0ABS9UMT0</accession>
<dbReference type="EMBL" id="JAKZGS010000003">
    <property type="protein sequence ID" value="MCH7397495.1"/>
    <property type="molecule type" value="Genomic_DNA"/>
</dbReference>
<gene>
    <name evidence="7" type="ORF">MM236_05825</name>
</gene>
<feature type="domain" description="RDD" evidence="6">
    <location>
        <begin position="19"/>
        <end position="143"/>
    </location>
</feature>
<dbReference type="Proteomes" id="UP001165488">
    <property type="component" value="Unassembled WGS sequence"/>
</dbReference>
<keyword evidence="2 5" id="KW-0812">Transmembrane</keyword>
<protein>
    <submittedName>
        <fullName evidence="7">RDD family protein</fullName>
    </submittedName>
</protein>
<feature type="transmembrane region" description="Helical" evidence="5">
    <location>
        <begin position="25"/>
        <end position="45"/>
    </location>
</feature>
<dbReference type="Pfam" id="PF06271">
    <property type="entry name" value="RDD"/>
    <property type="match status" value="1"/>
</dbReference>
<organism evidence="7 8">
    <name type="scientific">Belliella calami</name>
    <dbReference type="NCBI Taxonomy" id="2923436"/>
    <lineage>
        <taxon>Bacteria</taxon>
        <taxon>Pseudomonadati</taxon>
        <taxon>Bacteroidota</taxon>
        <taxon>Cytophagia</taxon>
        <taxon>Cytophagales</taxon>
        <taxon>Cyclobacteriaceae</taxon>
        <taxon>Belliella</taxon>
    </lineage>
</organism>
<evidence type="ECO:0000256" key="4">
    <source>
        <dbReference type="ARBA" id="ARBA00023136"/>
    </source>
</evidence>
<dbReference type="PANTHER" id="PTHR38480:SF1">
    <property type="entry name" value="SLR0254 PROTEIN"/>
    <property type="match status" value="1"/>
</dbReference>